<comment type="function">
    <text evidence="7">Involved in peptide bond synthesis. Stimulates efficient translation and peptide-bond synthesis on native or reconstituted 70S ribosomes in vitro. Probably functions indirectly by altering the affinity of the ribosome for aminoacyl-tRNA, thus increasing their reactivity as acceptors for peptidyl transferase.</text>
</comment>
<dbReference type="EMBL" id="CP066776">
    <property type="protein sequence ID" value="QQL45972.1"/>
    <property type="molecule type" value="Genomic_DNA"/>
</dbReference>
<dbReference type="NCBIfam" id="TIGR00038">
    <property type="entry name" value="efp"/>
    <property type="match status" value="1"/>
</dbReference>
<dbReference type="InterPro" id="IPR008991">
    <property type="entry name" value="Translation_prot_SH3-like_sf"/>
</dbReference>
<dbReference type="SMART" id="SM01185">
    <property type="entry name" value="EFP"/>
    <property type="match status" value="1"/>
</dbReference>
<dbReference type="CDD" id="cd05794">
    <property type="entry name" value="S1_EF-P_repeat_2"/>
    <property type="match status" value="1"/>
</dbReference>
<evidence type="ECO:0000256" key="1">
    <source>
        <dbReference type="ARBA" id="ARBA00004496"/>
    </source>
</evidence>
<evidence type="ECO:0000256" key="9">
    <source>
        <dbReference type="RuleBase" id="RU004389"/>
    </source>
</evidence>
<dbReference type="Gene3D" id="2.30.30.30">
    <property type="match status" value="1"/>
</dbReference>
<feature type="domain" description="Translation elongation factor P/YeiP central" evidence="11">
    <location>
        <begin position="68"/>
        <end position="122"/>
    </location>
</feature>
<evidence type="ECO:0000313" key="13">
    <source>
        <dbReference type="Proteomes" id="UP000475117"/>
    </source>
</evidence>
<dbReference type="PROSITE" id="PS01275">
    <property type="entry name" value="EFP"/>
    <property type="match status" value="1"/>
</dbReference>
<dbReference type="PANTHER" id="PTHR30053">
    <property type="entry name" value="ELONGATION FACTOR P"/>
    <property type="match status" value="1"/>
</dbReference>
<comment type="subcellular location">
    <subcellularLocation>
        <location evidence="1 7">Cytoplasm</location>
    </subcellularLocation>
</comment>
<gene>
    <name evidence="7 12" type="primary">efp</name>
    <name evidence="12" type="ORF">G3M56_005175</name>
</gene>
<accession>A0A6B3LCV9</accession>
<dbReference type="SMART" id="SM00841">
    <property type="entry name" value="Elong-fact-P_C"/>
    <property type="match status" value="1"/>
</dbReference>
<dbReference type="Pfam" id="PF08207">
    <property type="entry name" value="EFP_N"/>
    <property type="match status" value="1"/>
</dbReference>
<sequence length="186" mass="20236">MAIVATNLKRGQAIKYNGETGIVLNIEHRTPGKGNALIMATIRSFQSGKTKDIRFASGDKVDIVPTERQKVEFSYSDPSGYHFMDTTSYETITLDEDLLGDGTDLLVEALEVEVLYCDGAPVSIEFPSSIEMEVTEASEGVKGDTANNPTKAVTLETGKVVQVPLFINQGERIRIDGETGKYLGRA</sequence>
<evidence type="ECO:0000256" key="2">
    <source>
        <dbReference type="ARBA" id="ARBA00004815"/>
    </source>
</evidence>
<comment type="similarity">
    <text evidence="3 7 9">Belongs to the elongation factor P family.</text>
</comment>
<keyword evidence="5 7" id="KW-0251">Elongation factor</keyword>
<keyword evidence="13" id="KW-1185">Reference proteome</keyword>
<evidence type="ECO:0000259" key="11">
    <source>
        <dbReference type="SMART" id="SM01185"/>
    </source>
</evidence>
<dbReference type="CDD" id="cd04470">
    <property type="entry name" value="S1_EF-P_repeat_1"/>
    <property type="match status" value="1"/>
</dbReference>
<evidence type="ECO:0000256" key="5">
    <source>
        <dbReference type="ARBA" id="ARBA00022768"/>
    </source>
</evidence>
<dbReference type="Pfam" id="PF01132">
    <property type="entry name" value="EFP"/>
    <property type="match status" value="1"/>
</dbReference>
<evidence type="ECO:0000259" key="10">
    <source>
        <dbReference type="SMART" id="SM00841"/>
    </source>
</evidence>
<dbReference type="InterPro" id="IPR013185">
    <property type="entry name" value="Transl_elong_KOW-like"/>
</dbReference>
<dbReference type="InterPro" id="IPR020599">
    <property type="entry name" value="Transl_elong_fac_P/YeiP"/>
</dbReference>
<dbReference type="Gene3D" id="2.40.50.140">
    <property type="entry name" value="Nucleic acid-binding proteins"/>
    <property type="match status" value="2"/>
</dbReference>
<dbReference type="Pfam" id="PF09285">
    <property type="entry name" value="Elong-fact-P_C"/>
    <property type="match status" value="1"/>
</dbReference>
<comment type="pathway">
    <text evidence="2 7">Protein biosynthesis; polypeptide chain elongation.</text>
</comment>
<dbReference type="InterPro" id="IPR013852">
    <property type="entry name" value="Transl_elong_P/YeiP_CS"/>
</dbReference>
<keyword evidence="6 7" id="KW-0648">Protein biosynthesis</keyword>
<keyword evidence="4 7" id="KW-0963">Cytoplasm</keyword>
<name>A0A6B3LCV9_9BACT</name>
<organism evidence="12 13">
    <name type="scientific">Sulfuriroseicoccus oceanibius</name>
    <dbReference type="NCBI Taxonomy" id="2707525"/>
    <lineage>
        <taxon>Bacteria</taxon>
        <taxon>Pseudomonadati</taxon>
        <taxon>Verrucomicrobiota</taxon>
        <taxon>Verrucomicrobiia</taxon>
        <taxon>Verrucomicrobiales</taxon>
        <taxon>Verrucomicrobiaceae</taxon>
        <taxon>Sulfuriroseicoccus</taxon>
    </lineage>
</organism>
<evidence type="ECO:0000256" key="6">
    <source>
        <dbReference type="ARBA" id="ARBA00022917"/>
    </source>
</evidence>
<protein>
    <recommendedName>
        <fullName evidence="7 8">Elongation factor P</fullName>
        <shortName evidence="7">EF-P</shortName>
    </recommendedName>
</protein>
<dbReference type="UniPathway" id="UPA00345"/>
<reference evidence="12 13" key="1">
    <citation type="submission" date="2020-12" db="EMBL/GenBank/DDBJ databases">
        <title>Sulforoseuscoccus oceanibium gen. nov., sp. nov., a representative of the phylum Verrucomicrobia with special cytoplasmic membrane, and proposal of Sulforoseuscoccusaceae fam. nov.</title>
        <authorList>
            <person name="Xi F."/>
        </authorList>
    </citation>
    <scope>NUCLEOTIDE SEQUENCE [LARGE SCALE GENOMIC DNA]</scope>
    <source>
        <strain evidence="12 13">T37</strain>
    </source>
</reference>
<dbReference type="GO" id="GO:0003746">
    <property type="term" value="F:translation elongation factor activity"/>
    <property type="evidence" value="ECO:0007669"/>
    <property type="project" value="UniProtKB-UniRule"/>
</dbReference>
<evidence type="ECO:0000313" key="12">
    <source>
        <dbReference type="EMBL" id="QQL45972.1"/>
    </source>
</evidence>
<dbReference type="SUPFAM" id="SSF50249">
    <property type="entry name" value="Nucleic acid-binding proteins"/>
    <property type="match status" value="2"/>
</dbReference>
<dbReference type="KEGG" id="soa:G3M56_005175"/>
<dbReference type="AlphaFoldDB" id="A0A6B3LCV9"/>
<evidence type="ECO:0000256" key="8">
    <source>
        <dbReference type="NCBIfam" id="TIGR00038"/>
    </source>
</evidence>
<evidence type="ECO:0000256" key="4">
    <source>
        <dbReference type="ARBA" id="ARBA00022490"/>
    </source>
</evidence>
<evidence type="ECO:0000256" key="3">
    <source>
        <dbReference type="ARBA" id="ARBA00009479"/>
    </source>
</evidence>
<dbReference type="Proteomes" id="UP000475117">
    <property type="component" value="Chromosome"/>
</dbReference>
<dbReference type="InterPro" id="IPR015365">
    <property type="entry name" value="Elong-fact-P_C"/>
</dbReference>
<dbReference type="InterPro" id="IPR014722">
    <property type="entry name" value="Rib_uL2_dom2"/>
</dbReference>
<dbReference type="GO" id="GO:0005829">
    <property type="term" value="C:cytosol"/>
    <property type="evidence" value="ECO:0007669"/>
    <property type="project" value="UniProtKB-ARBA"/>
</dbReference>
<dbReference type="NCBIfam" id="NF001810">
    <property type="entry name" value="PRK00529.1"/>
    <property type="match status" value="1"/>
</dbReference>
<dbReference type="GO" id="GO:0043043">
    <property type="term" value="P:peptide biosynthetic process"/>
    <property type="evidence" value="ECO:0007669"/>
    <property type="project" value="InterPro"/>
</dbReference>
<dbReference type="PIRSF" id="PIRSF005901">
    <property type="entry name" value="EF-P"/>
    <property type="match status" value="1"/>
</dbReference>
<evidence type="ECO:0000256" key="7">
    <source>
        <dbReference type="HAMAP-Rule" id="MF_00141"/>
    </source>
</evidence>
<feature type="domain" description="Elongation factor P C-terminal" evidence="10">
    <location>
        <begin position="130"/>
        <end position="185"/>
    </location>
</feature>
<dbReference type="RefSeq" id="WP_164364149.1">
    <property type="nucleotide sequence ID" value="NZ_CP066776.1"/>
</dbReference>
<dbReference type="FunFam" id="2.40.50.140:FF:000004">
    <property type="entry name" value="Elongation factor P"/>
    <property type="match status" value="1"/>
</dbReference>
<dbReference type="PANTHER" id="PTHR30053:SF14">
    <property type="entry name" value="TRANSLATION ELONGATION FACTOR KOW-LIKE DOMAIN-CONTAINING PROTEIN"/>
    <property type="match status" value="1"/>
</dbReference>
<dbReference type="InterPro" id="IPR011768">
    <property type="entry name" value="Transl_elongation_fac_P"/>
</dbReference>
<proteinExistence type="inferred from homology"/>
<dbReference type="InterPro" id="IPR012340">
    <property type="entry name" value="NA-bd_OB-fold"/>
</dbReference>
<dbReference type="HAMAP" id="MF_00141">
    <property type="entry name" value="EF_P"/>
    <property type="match status" value="1"/>
</dbReference>
<dbReference type="InterPro" id="IPR001059">
    <property type="entry name" value="Transl_elong_P/YeiP_cen"/>
</dbReference>
<dbReference type="SUPFAM" id="SSF50104">
    <property type="entry name" value="Translation proteins SH3-like domain"/>
    <property type="match status" value="1"/>
</dbReference>